<dbReference type="Proteomes" id="UP001060215">
    <property type="component" value="Chromosome 6"/>
</dbReference>
<protein>
    <submittedName>
        <fullName evidence="1">F-actin-capping protein subunit alpha</fullName>
    </submittedName>
</protein>
<accession>A0ACC0IEV8</accession>
<organism evidence="1 2">
    <name type="scientific">Camellia lanceoleosa</name>
    <dbReference type="NCBI Taxonomy" id="1840588"/>
    <lineage>
        <taxon>Eukaryota</taxon>
        <taxon>Viridiplantae</taxon>
        <taxon>Streptophyta</taxon>
        <taxon>Embryophyta</taxon>
        <taxon>Tracheophyta</taxon>
        <taxon>Spermatophyta</taxon>
        <taxon>Magnoliopsida</taxon>
        <taxon>eudicotyledons</taxon>
        <taxon>Gunneridae</taxon>
        <taxon>Pentapetalae</taxon>
        <taxon>asterids</taxon>
        <taxon>Ericales</taxon>
        <taxon>Theaceae</taxon>
        <taxon>Camellia</taxon>
    </lineage>
</organism>
<proteinExistence type="predicted"/>
<name>A0ACC0IEV8_9ERIC</name>
<reference evidence="1 2" key="1">
    <citation type="journal article" date="2022" name="Plant J.">
        <title>Chromosome-level genome of Camellia lanceoleosa provides a valuable resource for understanding genome evolution and self-incompatibility.</title>
        <authorList>
            <person name="Gong W."/>
            <person name="Xiao S."/>
            <person name="Wang L."/>
            <person name="Liao Z."/>
            <person name="Chang Y."/>
            <person name="Mo W."/>
            <person name="Hu G."/>
            <person name="Li W."/>
            <person name="Zhao G."/>
            <person name="Zhu H."/>
            <person name="Hu X."/>
            <person name="Ji K."/>
            <person name="Xiang X."/>
            <person name="Song Q."/>
            <person name="Yuan D."/>
            <person name="Jin S."/>
            <person name="Zhang L."/>
        </authorList>
    </citation>
    <scope>NUCLEOTIDE SEQUENCE [LARGE SCALE GENOMIC DNA]</scope>
    <source>
        <strain evidence="1">SQ_2022a</strain>
    </source>
</reference>
<sequence length="319" mass="34525">MGSFHQGKDTSVLSSKQSSFQCPTSLSVDAGKHVFSDGDHNGGCSTHSAHLVEEKLSGSFSMKSRELSEALSLWICTDKEHVEQTSQQPATAPETLDVRHEGSERSDDMFCDDIFGESPAGVCKTGKGDGLTIERSGLHDNWDDAEGYYKSAHGTRSPIRHPKRSGNSNGEGVTPPINNSNEPNFQCSSAAPDLNDCTLGKLDGAVNCRGQAYTSFQSVIGNKMVVVGGESTDGMLEDVQVLNFDRFSWTTASSKLYLSPTNLPLKIPACKGHSLVGAHYFEEGNVQLDAKHECKDSTIFQVPMFTALGLRVRFLKVVI</sequence>
<dbReference type="EMBL" id="CM045763">
    <property type="protein sequence ID" value="KAI8023503.1"/>
    <property type="molecule type" value="Genomic_DNA"/>
</dbReference>
<gene>
    <name evidence="1" type="ORF">LOK49_LG03G00996</name>
</gene>
<keyword evidence="2" id="KW-1185">Reference proteome</keyword>
<evidence type="ECO:0000313" key="2">
    <source>
        <dbReference type="Proteomes" id="UP001060215"/>
    </source>
</evidence>
<comment type="caution">
    <text evidence="1">The sequence shown here is derived from an EMBL/GenBank/DDBJ whole genome shotgun (WGS) entry which is preliminary data.</text>
</comment>
<evidence type="ECO:0000313" key="1">
    <source>
        <dbReference type="EMBL" id="KAI8023503.1"/>
    </source>
</evidence>